<comment type="caution">
    <text evidence="2">The sequence shown here is derived from an EMBL/GenBank/DDBJ whole genome shotgun (WGS) entry which is preliminary data.</text>
</comment>
<organism evidence="2 3">
    <name type="scientific">Petropleomorpha daqingensis</name>
    <dbReference type="NCBI Taxonomy" id="2026353"/>
    <lineage>
        <taxon>Bacteria</taxon>
        <taxon>Bacillati</taxon>
        <taxon>Actinomycetota</taxon>
        <taxon>Actinomycetes</taxon>
        <taxon>Geodermatophilales</taxon>
        <taxon>Geodermatophilaceae</taxon>
        <taxon>Petropleomorpha</taxon>
    </lineage>
</organism>
<sequence length="149" mass="16232">MSERWEPDDDELLSALGEALQEEDAVPPRVTAMGKGLFSLYSLEAELAALEQGDKLLAGVRSTSTGARELDFTLGTLTLHVELSSRQLSGQVVPPQPGEIDVQTQGDRPRRVEVDEVGWFTVTPPPRGEFRLLFLGADGLRAVTDWISG</sequence>
<evidence type="ECO:0000256" key="1">
    <source>
        <dbReference type="SAM" id="MobiDB-lite"/>
    </source>
</evidence>
<dbReference type="RefSeq" id="WP_179720199.1">
    <property type="nucleotide sequence ID" value="NZ_JACBZT010000001.1"/>
</dbReference>
<dbReference type="Proteomes" id="UP000541969">
    <property type="component" value="Unassembled WGS sequence"/>
</dbReference>
<evidence type="ECO:0000313" key="3">
    <source>
        <dbReference type="Proteomes" id="UP000541969"/>
    </source>
</evidence>
<name>A0A853CJ58_9ACTN</name>
<reference evidence="2 3" key="1">
    <citation type="submission" date="2020-07" db="EMBL/GenBank/DDBJ databases">
        <title>Sequencing the genomes of 1000 actinobacteria strains.</title>
        <authorList>
            <person name="Klenk H.-P."/>
        </authorList>
    </citation>
    <scope>NUCLEOTIDE SEQUENCE [LARGE SCALE GENOMIC DNA]</scope>
    <source>
        <strain evidence="2 3">DSM 104001</strain>
    </source>
</reference>
<dbReference type="EMBL" id="JACBZT010000001">
    <property type="protein sequence ID" value="NYJ07965.1"/>
    <property type="molecule type" value="Genomic_DNA"/>
</dbReference>
<feature type="region of interest" description="Disordered" evidence="1">
    <location>
        <begin position="88"/>
        <end position="108"/>
    </location>
</feature>
<gene>
    <name evidence="2" type="ORF">GGQ55_004243</name>
</gene>
<evidence type="ECO:0000313" key="2">
    <source>
        <dbReference type="EMBL" id="NYJ07965.1"/>
    </source>
</evidence>
<keyword evidence="3" id="KW-1185">Reference proteome</keyword>
<proteinExistence type="predicted"/>
<accession>A0A853CJ58</accession>
<dbReference type="AlphaFoldDB" id="A0A853CJ58"/>
<protein>
    <submittedName>
        <fullName evidence="2">Uncharacterized protein</fullName>
    </submittedName>
</protein>